<dbReference type="Pfam" id="PF23559">
    <property type="entry name" value="WHD_DRP"/>
    <property type="match status" value="1"/>
</dbReference>
<proteinExistence type="predicted"/>
<evidence type="ECO:0000259" key="3">
    <source>
        <dbReference type="Pfam" id="PF00931"/>
    </source>
</evidence>
<dbReference type="InterPro" id="IPR002182">
    <property type="entry name" value="NB-ARC"/>
</dbReference>
<dbReference type="FunFam" id="3.40.50.300:FF:001091">
    <property type="entry name" value="Probable disease resistance protein At1g61300"/>
    <property type="match status" value="1"/>
</dbReference>
<evidence type="ECO:0000256" key="1">
    <source>
        <dbReference type="ARBA" id="ARBA00022737"/>
    </source>
</evidence>
<dbReference type="InterPro" id="IPR055414">
    <property type="entry name" value="LRR_R13L4/SHOC2-like"/>
</dbReference>
<accession>A0A6J1BBZ1</accession>
<feature type="domain" description="Disease resistance R13L4/SHOC-2-like LRR" evidence="5">
    <location>
        <begin position="412"/>
        <end position="739"/>
    </location>
</feature>
<evidence type="ECO:0000313" key="6">
    <source>
        <dbReference type="Proteomes" id="UP000504621"/>
    </source>
</evidence>
<dbReference type="Gene3D" id="1.10.8.430">
    <property type="entry name" value="Helical domain of apoptotic protease-activating factors"/>
    <property type="match status" value="1"/>
</dbReference>
<keyword evidence="1" id="KW-0677">Repeat</keyword>
<evidence type="ECO:0000259" key="4">
    <source>
        <dbReference type="Pfam" id="PF23559"/>
    </source>
</evidence>
<dbReference type="Gene3D" id="3.80.10.10">
    <property type="entry name" value="Ribonuclease Inhibitor"/>
    <property type="match status" value="2"/>
</dbReference>
<dbReference type="GO" id="GO:0043531">
    <property type="term" value="F:ADP binding"/>
    <property type="evidence" value="ECO:0007669"/>
    <property type="project" value="InterPro"/>
</dbReference>
<reference evidence="7" key="1">
    <citation type="submission" date="2025-08" db="UniProtKB">
        <authorList>
            <consortium name="RefSeq"/>
        </authorList>
    </citation>
    <scope>IDENTIFICATION</scope>
    <source>
        <tissue evidence="7">Leaf</tissue>
    </source>
</reference>
<evidence type="ECO:0000259" key="5">
    <source>
        <dbReference type="Pfam" id="PF23598"/>
    </source>
</evidence>
<dbReference type="AlphaFoldDB" id="A0A6J1BBZ1"/>
<dbReference type="InterPro" id="IPR032675">
    <property type="entry name" value="LRR_dom_sf"/>
</dbReference>
<dbReference type="Pfam" id="PF00931">
    <property type="entry name" value="NB-ARC"/>
    <property type="match status" value="1"/>
</dbReference>
<dbReference type="FunFam" id="1.10.8.430:FF:000003">
    <property type="entry name" value="Probable disease resistance protein At5g66910"/>
    <property type="match status" value="1"/>
</dbReference>
<dbReference type="Pfam" id="PF23598">
    <property type="entry name" value="LRR_14"/>
    <property type="match status" value="1"/>
</dbReference>
<dbReference type="InterPro" id="IPR044974">
    <property type="entry name" value="Disease_R_plants"/>
</dbReference>
<dbReference type="Proteomes" id="UP000504621">
    <property type="component" value="Unplaced"/>
</dbReference>
<organism evidence="6 7">
    <name type="scientific">Herrania umbratica</name>
    <dbReference type="NCBI Taxonomy" id="108875"/>
    <lineage>
        <taxon>Eukaryota</taxon>
        <taxon>Viridiplantae</taxon>
        <taxon>Streptophyta</taxon>
        <taxon>Embryophyta</taxon>
        <taxon>Tracheophyta</taxon>
        <taxon>Spermatophyta</taxon>
        <taxon>Magnoliopsida</taxon>
        <taxon>eudicotyledons</taxon>
        <taxon>Gunneridae</taxon>
        <taxon>Pentapetalae</taxon>
        <taxon>rosids</taxon>
        <taxon>malvids</taxon>
        <taxon>Malvales</taxon>
        <taxon>Malvaceae</taxon>
        <taxon>Byttnerioideae</taxon>
        <taxon>Herrania</taxon>
    </lineage>
</organism>
<dbReference type="SUPFAM" id="SSF52058">
    <property type="entry name" value="L domain-like"/>
    <property type="match status" value="1"/>
</dbReference>
<dbReference type="FunFam" id="1.10.10.10:FF:000322">
    <property type="entry name" value="Probable disease resistance protein At1g63360"/>
    <property type="match status" value="1"/>
</dbReference>
<dbReference type="InterPro" id="IPR036388">
    <property type="entry name" value="WH-like_DNA-bd_sf"/>
</dbReference>
<keyword evidence="6" id="KW-1185">Reference proteome</keyword>
<dbReference type="PANTHER" id="PTHR23155">
    <property type="entry name" value="DISEASE RESISTANCE PROTEIN RP"/>
    <property type="match status" value="1"/>
</dbReference>
<dbReference type="SUPFAM" id="SSF52540">
    <property type="entry name" value="P-loop containing nucleoside triphosphate hydrolases"/>
    <property type="match status" value="1"/>
</dbReference>
<dbReference type="Gene3D" id="1.10.10.10">
    <property type="entry name" value="Winged helix-like DNA-binding domain superfamily/Winged helix DNA-binding domain"/>
    <property type="match status" value="1"/>
</dbReference>
<feature type="domain" description="NB-ARC" evidence="3">
    <location>
        <begin position="22"/>
        <end position="192"/>
    </location>
</feature>
<dbReference type="GeneID" id="110425357"/>
<dbReference type="PRINTS" id="PR00364">
    <property type="entry name" value="DISEASERSIST"/>
</dbReference>
<protein>
    <submittedName>
        <fullName evidence="7">Disease resistance protein RPH8A-like isoform X1</fullName>
    </submittedName>
</protein>
<evidence type="ECO:0000313" key="7">
    <source>
        <dbReference type="RefSeq" id="XP_021295929.1"/>
    </source>
</evidence>
<dbReference type="GO" id="GO:0098542">
    <property type="term" value="P:defense response to other organism"/>
    <property type="evidence" value="ECO:0007669"/>
    <property type="project" value="TreeGrafter"/>
</dbReference>
<dbReference type="RefSeq" id="XP_021295929.1">
    <property type="nucleotide sequence ID" value="XM_021440254.1"/>
</dbReference>
<name>A0A6J1BBZ1_9ROSI</name>
<feature type="domain" description="Disease resistance protein winged helix" evidence="4">
    <location>
        <begin position="285"/>
        <end position="360"/>
    </location>
</feature>
<dbReference type="InterPro" id="IPR027417">
    <property type="entry name" value="P-loop_NTPase"/>
</dbReference>
<dbReference type="PANTHER" id="PTHR23155:SF1185">
    <property type="entry name" value="DISEASE RESISTANCE RPP8-LIKE PROTEIN 3-RELATED"/>
    <property type="match status" value="1"/>
</dbReference>
<gene>
    <name evidence="7" type="primary">LOC110425357</name>
</gene>
<keyword evidence="2" id="KW-0611">Plant defense</keyword>
<sequence length="779" mass="90134">MQQRLRRTYSHVEEDDVVSLEESTRHVLVQLMAEEDRLHVVSIVGMGGIGKTTLARKVYNHIDVKRHFDCCAWAFISQQCRPTEVLQDLLIKLLPGEQNDDKLVETQLVKRLYDGLKEKRYLIVFDDVWKSDDWDKFKPAFPKGKKGSKILFTTRHKNVALHADPCNSPIELSFLTDDESWKLFKTKAFPGNKTESHACPEELEMPGRDMVKKCGGLPLAIAVLGGLLATKKTRAEWEMVQRNINAHLNNFPLQGDYGKVNWILGLSYTELPFHLKPCFLYLGHYPEDWEISKEELIRLWIAEGFISPSWESREGMLMEEVAERFLEELIDRCLVQVGRRDYTGTSVKTCRIHDLLRDLCARKAEKENFLKIIQPSLMENDDHVNLTPSMARIIAVHPSKRYVVLNGNHPNLRSLLFFQAKLMELNISKCNDFKFLRVLNLVRNEVDRWHVSNEIGNLCHLRYLKLRVPKSGGVILPRSIGKLKNLHTLDIFDLESSIPHVLFKWRRLRHVIVNGLSIEDANLLGRDILKNMETLKNIRGKSLNQNNAVFDLTNVRSLKIYFERLKDVQLIVKALTESQRLRSLYMGFSALRSVHSVSSPDLEPLSHCHHLSKLSLRGVIREDPQSSHHVLNFLPASIVQLTLERSYVKQDPMAVLGKLRHLRTLRLWTFSYKGTKMVCSANDFLQLDFLSFHELCDLEEWQIEEGTMPRLRSLSLSLIPNLRTFPEGLRYVTALQEMQLCYLKRSLVERIQVIDGREGEDFSKVRHIPSIRMTPMLRG</sequence>
<dbReference type="InterPro" id="IPR042197">
    <property type="entry name" value="Apaf_helical"/>
</dbReference>
<dbReference type="InterPro" id="IPR058922">
    <property type="entry name" value="WHD_DRP"/>
</dbReference>
<dbReference type="Gene3D" id="3.40.50.300">
    <property type="entry name" value="P-loop containing nucleotide triphosphate hydrolases"/>
    <property type="match status" value="1"/>
</dbReference>
<dbReference type="OrthoDB" id="646178at2759"/>
<evidence type="ECO:0000256" key="2">
    <source>
        <dbReference type="ARBA" id="ARBA00022821"/>
    </source>
</evidence>